<evidence type="ECO:0000256" key="1">
    <source>
        <dbReference type="SAM" id="MobiDB-lite"/>
    </source>
</evidence>
<feature type="region of interest" description="Disordered" evidence="1">
    <location>
        <begin position="1"/>
        <end position="25"/>
    </location>
</feature>
<dbReference type="EMBL" id="CP116942">
    <property type="protein sequence ID" value="WCO65659.1"/>
    <property type="molecule type" value="Genomic_DNA"/>
</dbReference>
<dbReference type="AlphaFoldDB" id="A0AAE9Y3X1"/>
<dbReference type="Proteomes" id="UP001216390">
    <property type="component" value="Chromosome"/>
</dbReference>
<sequence length="288" mass="28768">MGTSPPRLPDQTDTAADVDEPAGTSRRRFLTRAAAGGAVLVAGSQLVPGGLLPAAAQDEGGADDEDQDAELSSDEELVAHLASLCLAAARAFGLAVDPETSPLSEPVAEVVRQLGAFHTGQAAALNELLPVAVENTNSTLDQELSRQVAGASTDQDALLGVLRDLEEDLAATQYVMLGAIDDQNDARTIAQILPVTGQEVVVLGTLAGAPFGELVPAEQTAEGSLSLAAYPTDTEPGTGNEVSGEGPRSNEGGVGAETGEPADVEDSGTDGGDEGGASDVGGGSATGG</sequence>
<name>A0AAE9Y3X1_9ACTN</name>
<reference evidence="2" key="1">
    <citation type="submission" date="2023-01" db="EMBL/GenBank/DDBJ databases">
        <title>The diversity of Class Acidimicrobiia in South China Sea sediment environments and the proposal of Iamia marina sp. nov., a novel species of the genus Iamia.</title>
        <authorList>
            <person name="He Y."/>
            <person name="Tian X."/>
        </authorList>
    </citation>
    <scope>NUCLEOTIDE SEQUENCE</scope>
    <source>
        <strain evidence="2">DSM 19957</strain>
    </source>
</reference>
<dbReference type="RefSeq" id="WP_272735186.1">
    <property type="nucleotide sequence ID" value="NZ_CP116942.1"/>
</dbReference>
<protein>
    <submittedName>
        <fullName evidence="2">Twin-arginine translocation signal domain-containing protein</fullName>
    </submittedName>
</protein>
<dbReference type="KEGG" id="ima:PO878_14230"/>
<feature type="region of interest" description="Disordered" evidence="1">
    <location>
        <begin position="229"/>
        <end position="288"/>
    </location>
</feature>
<gene>
    <name evidence="2" type="ORF">PO878_14230</name>
</gene>
<accession>A0AAE9Y3X1</accession>
<feature type="compositionally biased region" description="Acidic residues" evidence="1">
    <location>
        <begin position="260"/>
        <end position="273"/>
    </location>
</feature>
<feature type="compositionally biased region" description="Gly residues" evidence="1">
    <location>
        <begin position="274"/>
        <end position="288"/>
    </location>
</feature>
<dbReference type="PROSITE" id="PS51318">
    <property type="entry name" value="TAT"/>
    <property type="match status" value="1"/>
</dbReference>
<keyword evidence="3" id="KW-1185">Reference proteome</keyword>
<proteinExistence type="predicted"/>
<dbReference type="InterPro" id="IPR006311">
    <property type="entry name" value="TAT_signal"/>
</dbReference>
<evidence type="ECO:0000313" key="3">
    <source>
        <dbReference type="Proteomes" id="UP001216390"/>
    </source>
</evidence>
<dbReference type="InterPro" id="IPR019546">
    <property type="entry name" value="TAT_signal_bac_arc"/>
</dbReference>
<evidence type="ECO:0000313" key="2">
    <source>
        <dbReference type="EMBL" id="WCO65659.1"/>
    </source>
</evidence>
<organism evidence="2 3">
    <name type="scientific">Iamia majanohamensis</name>
    <dbReference type="NCBI Taxonomy" id="467976"/>
    <lineage>
        <taxon>Bacteria</taxon>
        <taxon>Bacillati</taxon>
        <taxon>Actinomycetota</taxon>
        <taxon>Acidimicrobiia</taxon>
        <taxon>Acidimicrobiales</taxon>
        <taxon>Iamiaceae</taxon>
        <taxon>Iamia</taxon>
    </lineage>
</organism>
<dbReference type="NCBIfam" id="TIGR01409">
    <property type="entry name" value="TAT_signal_seq"/>
    <property type="match status" value="1"/>
</dbReference>